<feature type="domain" description="RNA-polymerase II-associated protein 3-like C-terminal" evidence="6">
    <location>
        <begin position="1001"/>
        <end position="1091"/>
    </location>
</feature>
<feature type="compositionally biased region" description="Polar residues" evidence="5">
    <location>
        <begin position="764"/>
        <end position="779"/>
    </location>
</feature>
<feature type="compositionally biased region" description="Basic and acidic residues" evidence="5">
    <location>
        <begin position="927"/>
        <end position="966"/>
    </location>
</feature>
<name>A0A026X3C6_OOCBI</name>
<keyword evidence="4" id="KW-0802">TPR repeat</keyword>
<reference evidence="7 8" key="1">
    <citation type="journal article" date="2014" name="Curr. Biol.">
        <title>The genome of the clonal raider ant Cerapachys biroi.</title>
        <authorList>
            <person name="Oxley P.R."/>
            <person name="Ji L."/>
            <person name="Fetter-Pruneda I."/>
            <person name="McKenzie S.K."/>
            <person name="Li C."/>
            <person name="Hu H."/>
            <person name="Zhang G."/>
            <person name="Kronauer D.J."/>
        </authorList>
    </citation>
    <scope>NUCLEOTIDE SEQUENCE [LARGE SCALE GENOMIC DNA]</scope>
</reference>
<feature type="region of interest" description="Disordered" evidence="5">
    <location>
        <begin position="848"/>
        <end position="906"/>
    </location>
</feature>
<protein>
    <submittedName>
        <fullName evidence="7">Sperm-associated antigen</fullName>
    </submittedName>
</protein>
<keyword evidence="3" id="KW-0677">Repeat</keyword>
<dbReference type="Gene3D" id="1.25.40.10">
    <property type="entry name" value="Tetratricopeptide repeat domain"/>
    <property type="match status" value="1"/>
</dbReference>
<dbReference type="InterPro" id="IPR019734">
    <property type="entry name" value="TPR_rpt"/>
</dbReference>
<dbReference type="OrthoDB" id="2942533at2759"/>
<dbReference type="EMBL" id="KK107020">
    <property type="protein sequence ID" value="EZA62516.1"/>
    <property type="molecule type" value="Genomic_DNA"/>
</dbReference>
<feature type="compositionally biased region" description="Basic and acidic residues" evidence="5">
    <location>
        <begin position="643"/>
        <end position="652"/>
    </location>
</feature>
<dbReference type="GO" id="GO:0005739">
    <property type="term" value="C:mitochondrion"/>
    <property type="evidence" value="ECO:0007669"/>
    <property type="project" value="TreeGrafter"/>
</dbReference>
<dbReference type="AlphaFoldDB" id="A0A026X3C6"/>
<proteinExistence type="predicted"/>
<accession>A0A026X3C6</accession>
<keyword evidence="8" id="KW-1185">Reference proteome</keyword>
<dbReference type="PANTHER" id="PTHR45984:SF1">
    <property type="entry name" value="SPAG1 AXONEMAL DYNEIN ASSEMBLY FACTOR"/>
    <property type="match status" value="1"/>
</dbReference>
<evidence type="ECO:0000256" key="1">
    <source>
        <dbReference type="ARBA" id="ARBA00004496"/>
    </source>
</evidence>
<evidence type="ECO:0000256" key="3">
    <source>
        <dbReference type="ARBA" id="ARBA00022737"/>
    </source>
</evidence>
<feature type="region of interest" description="Disordered" evidence="5">
    <location>
        <begin position="695"/>
        <end position="717"/>
    </location>
</feature>
<evidence type="ECO:0000256" key="4">
    <source>
        <dbReference type="ARBA" id="ARBA00022803"/>
    </source>
</evidence>
<dbReference type="PANTHER" id="PTHR45984">
    <property type="entry name" value="RNA (RNA) POLYMERASE II ASSOCIATED PROTEIN HOMOLOG"/>
    <property type="match status" value="1"/>
</dbReference>
<feature type="compositionally biased region" description="Polar residues" evidence="5">
    <location>
        <begin position="549"/>
        <end position="560"/>
    </location>
</feature>
<dbReference type="SUPFAM" id="SSF48452">
    <property type="entry name" value="TPR-like"/>
    <property type="match status" value="1"/>
</dbReference>
<dbReference type="SMART" id="SM00028">
    <property type="entry name" value="TPR"/>
    <property type="match status" value="3"/>
</dbReference>
<feature type="region of interest" description="Disordered" evidence="5">
    <location>
        <begin position="520"/>
        <end position="652"/>
    </location>
</feature>
<evidence type="ECO:0000256" key="5">
    <source>
        <dbReference type="SAM" id="MobiDB-lite"/>
    </source>
</evidence>
<sequence>MGNEEVDIISVVQKPEKKSLLERYNIPIEHLSYEFISRCANGKTLERIILILRSGEEGIYPDLTKHAEEHLAKIKPTSAVLRKAEPVLRRNMLNAEERQEIDDDISTWTCEMQSREKDLDEGKATLITDPCSQPEIRKIKSDVEKDKKMRVNEKKHDKPKRITSCDYAAWDKYDADTEINRIDLQDDQRQAEMKRIQQRRKDLDKTNNMAHKTTLNKLSLTGTEVNVLAAQEKEKGNEAFRAADYEEALRHYNASIDIDSNLNAYNNRAMTFIKLQRYEDALNDCNTVLRMDYKNIKGLLRRALSLENLEKIHEALADYEAVLKLEPTNKTAISGVNKLRKPCESRKIRMKIEENVNDGEDKVEQIKSERIVKTNGTERPKQRTNNDICYCDRAPSSSRNVATKPHVKTSYCVETESNKAAAAADAVANKSNGKTTRDSSSGNKLSPVAKDFGGRNKTFTLQDSYASRNEDISTIFPESFTRSRGAEGSLKKSIFSCISAPRKAKPSSVIIEELPNDETYEKSKGANSGKTKGKMKKETDPKEEKNTSIRESCTSQNKKLSSPAKKNGTLISNKAETLNECKKWNEINDSRETKLEMEKETSQGKEKNALTKKSDIEENKNSFSLEKKSKTETSSLKSNKIHSRNESKESYDRKLEMDLEKLEHIESPYEFLRLWQSLKDATLTMKIEENVNDGEDKVEQIKSERIVKTNGTERPKQRTNNDICYCDRAPSSSRNVATKPHVKTSYCVETESNKAAAAADAVANKSNGKTTRDSSSGNKLSPVAKDFGGRNKTFTLQDSYASRNEDISTIFPESFTRSRGAEGSLKKSIFSCISAPRKAKPSSVIIEELPNDETYEKSKGANSGKTKGKMKKETDPKEEKNTSIRESCTSQNKKLSSPAKKNGTLISNKAETLNECKKWNEINDSRETKLEMEKETSQGKEKNALTKKSDIEENKNSFSLEKKSKTETSSLKSNKIHSRNESKESYDRKLEMDLEKLEHIESPYEFLRLWQSLKDATLTLHAKLLRIVAYEDINKIIGNKLDATMLSLILRCLEQQFCTPKDTDLLVNLLCSLSQLNRFSIVCMFMDANDKKALENILRFLEKENSPKVSQLRQIYVT</sequence>
<organism evidence="7 8">
    <name type="scientific">Ooceraea biroi</name>
    <name type="common">Clonal raider ant</name>
    <name type="synonym">Cerapachys biroi</name>
    <dbReference type="NCBI Taxonomy" id="2015173"/>
    <lineage>
        <taxon>Eukaryota</taxon>
        <taxon>Metazoa</taxon>
        <taxon>Ecdysozoa</taxon>
        <taxon>Arthropoda</taxon>
        <taxon>Hexapoda</taxon>
        <taxon>Insecta</taxon>
        <taxon>Pterygota</taxon>
        <taxon>Neoptera</taxon>
        <taxon>Endopterygota</taxon>
        <taxon>Hymenoptera</taxon>
        <taxon>Apocrita</taxon>
        <taxon>Aculeata</taxon>
        <taxon>Formicoidea</taxon>
        <taxon>Formicidae</taxon>
        <taxon>Dorylinae</taxon>
        <taxon>Ooceraea</taxon>
    </lineage>
</organism>
<evidence type="ECO:0000259" key="6">
    <source>
        <dbReference type="Pfam" id="PF13877"/>
    </source>
</evidence>
<keyword evidence="2" id="KW-0963">Cytoplasm</keyword>
<gene>
    <name evidence="7" type="ORF">X777_10146</name>
</gene>
<feature type="compositionally biased region" description="Basic and acidic residues" evidence="5">
    <location>
        <begin position="695"/>
        <end position="716"/>
    </location>
</feature>
<feature type="compositionally biased region" description="Basic and acidic residues" evidence="5">
    <location>
        <begin position="577"/>
        <end position="631"/>
    </location>
</feature>
<feature type="region of interest" description="Disordered" evidence="5">
    <location>
        <begin position="927"/>
        <end position="985"/>
    </location>
</feature>
<evidence type="ECO:0000313" key="8">
    <source>
        <dbReference type="Proteomes" id="UP000053097"/>
    </source>
</evidence>
<comment type="subcellular location">
    <subcellularLocation>
        <location evidence="1">Cytoplasm</location>
    </subcellularLocation>
</comment>
<dbReference type="GO" id="GO:0031072">
    <property type="term" value="F:heat shock protein binding"/>
    <property type="evidence" value="ECO:0007669"/>
    <property type="project" value="TreeGrafter"/>
</dbReference>
<evidence type="ECO:0000313" key="7">
    <source>
        <dbReference type="EMBL" id="EZA62516.1"/>
    </source>
</evidence>
<feature type="compositionally biased region" description="Basic and acidic residues" evidence="5">
    <location>
        <begin position="536"/>
        <end position="548"/>
    </location>
</feature>
<dbReference type="Pfam" id="PF13877">
    <property type="entry name" value="RPAP3_C"/>
    <property type="match status" value="1"/>
</dbReference>
<feature type="compositionally biased region" description="Polar residues" evidence="5">
    <location>
        <begin position="884"/>
        <end position="895"/>
    </location>
</feature>
<dbReference type="GO" id="GO:0006626">
    <property type="term" value="P:protein targeting to mitochondrion"/>
    <property type="evidence" value="ECO:0007669"/>
    <property type="project" value="TreeGrafter"/>
</dbReference>
<evidence type="ECO:0000256" key="2">
    <source>
        <dbReference type="ARBA" id="ARBA00022490"/>
    </source>
</evidence>
<dbReference type="STRING" id="2015173.A0A026X3C6"/>
<feature type="compositionally biased region" description="Polar residues" evidence="5">
    <location>
        <begin position="429"/>
        <end position="444"/>
    </location>
</feature>
<feature type="region of interest" description="Disordered" evidence="5">
    <location>
        <begin position="424"/>
        <end position="449"/>
    </location>
</feature>
<dbReference type="Pfam" id="PF13181">
    <property type="entry name" value="TPR_8"/>
    <property type="match status" value="2"/>
</dbReference>
<feature type="region of interest" description="Disordered" evidence="5">
    <location>
        <begin position="759"/>
        <end position="786"/>
    </location>
</feature>
<dbReference type="GO" id="GO:0005829">
    <property type="term" value="C:cytosol"/>
    <property type="evidence" value="ECO:0007669"/>
    <property type="project" value="TreeGrafter"/>
</dbReference>
<dbReference type="Proteomes" id="UP000053097">
    <property type="component" value="Unassembled WGS sequence"/>
</dbReference>
<dbReference type="InterPro" id="IPR011990">
    <property type="entry name" value="TPR-like_helical_dom_sf"/>
</dbReference>
<feature type="compositionally biased region" description="Basic and acidic residues" evidence="5">
    <location>
        <begin position="871"/>
        <end position="883"/>
    </location>
</feature>
<dbReference type="InterPro" id="IPR025986">
    <property type="entry name" value="RPAP3-like_C"/>
</dbReference>
<dbReference type="InterPro" id="IPR051982">
    <property type="entry name" value="CiliaryAsmbly_MitoImport"/>
</dbReference>